<dbReference type="PANTHER" id="PTHR43081">
    <property type="entry name" value="ADENYLATE CYCLASE, TERMINAL-DIFFERENTIATION SPECIFIC-RELATED"/>
    <property type="match status" value="1"/>
</dbReference>
<reference evidence="3" key="1">
    <citation type="journal article" date="2019" name="Int. J. Syst. Evol. Microbiol.">
        <title>The Global Catalogue of Microorganisms (GCM) 10K type strain sequencing project: providing services to taxonomists for standard genome sequencing and annotation.</title>
        <authorList>
            <consortium name="The Broad Institute Genomics Platform"/>
            <consortium name="The Broad Institute Genome Sequencing Center for Infectious Disease"/>
            <person name="Wu L."/>
            <person name="Ma J."/>
        </authorList>
    </citation>
    <scope>NUCLEOTIDE SEQUENCE [LARGE SCALE GENOMIC DNA]</scope>
    <source>
        <strain evidence="3">KCTC 42911</strain>
    </source>
</reference>
<dbReference type="PROSITE" id="PS50125">
    <property type="entry name" value="GUANYLATE_CYCLASE_2"/>
    <property type="match status" value="1"/>
</dbReference>
<evidence type="ECO:0000313" key="2">
    <source>
        <dbReference type="EMBL" id="MFC3615012.1"/>
    </source>
</evidence>
<comment type="caution">
    <text evidence="2">The sequence shown here is derived from an EMBL/GenBank/DDBJ whole genome shotgun (WGS) entry which is preliminary data.</text>
</comment>
<evidence type="ECO:0000313" key="3">
    <source>
        <dbReference type="Proteomes" id="UP001595629"/>
    </source>
</evidence>
<dbReference type="SUPFAM" id="SSF81901">
    <property type="entry name" value="HCP-like"/>
    <property type="match status" value="1"/>
</dbReference>
<evidence type="ECO:0000259" key="1">
    <source>
        <dbReference type="PROSITE" id="PS50125"/>
    </source>
</evidence>
<proteinExistence type="predicted"/>
<dbReference type="InterPro" id="IPR029787">
    <property type="entry name" value="Nucleotide_cyclase"/>
</dbReference>
<dbReference type="Proteomes" id="UP001595629">
    <property type="component" value="Unassembled WGS sequence"/>
</dbReference>
<sequence length="601" mass="65283">MSREQDRRLAAILAADVAGYSRLMGADESGTLAVIEELQERILLPTAEGFSGRLFKSMGDGFLFEFSSVVAAMRFAVKVQHELQKWNETRPAASPVELRMGLNIGDVIARGEDLFGDAVNVAARLEGIAAPGGVCISEAAMQQLGDRIALDVEDLGERALKNIETPVRAYAVRSASAPRPVVASADKTLESEQADPGFRSYDFASERPSLAIFPFRNIATTSDSEFIAQGISLGLQTLLVQLPNMFFVNACGHAGYRDGSATAAQALAHMPVRYAVEGSVQQVASQLRVNVQVTDLKENTVKWASNYDRSVDNLFALQDEIARSIAGALSVELIGGHMARDFTGGLDGSKSWEHFLRGINYFYRMTKSDHAQAIPHFDALAQTHPNSAIGPCYLAVLYFYAQRRGWSHDPDATLSEAAKWARRALALEEGNNGLGHAVLGAIALEEHKHQEAERLSHIAVGYRASCPFAHCQLGITQTYIGEPENGIRNIRNAIGLRLAGPMPMELGALAVAYRDNGDFDLSIAAAEEAIRIAPEYLDAYVTMTSDFALRGDIEKARKTSEAILSSEPNFRISDFVERQPYLSAEMGNRITTALQTAGLPG</sequence>
<dbReference type="SUPFAM" id="SSF55073">
    <property type="entry name" value="Nucleotide cyclase"/>
    <property type="match status" value="1"/>
</dbReference>
<dbReference type="Gene3D" id="3.30.70.1230">
    <property type="entry name" value="Nucleotide cyclase"/>
    <property type="match status" value="1"/>
</dbReference>
<dbReference type="InterPro" id="IPR011990">
    <property type="entry name" value="TPR-like_helical_dom_sf"/>
</dbReference>
<gene>
    <name evidence="2" type="ORF">ACFORG_14680</name>
</gene>
<organism evidence="2 3">
    <name type="scientific">Lutimaribacter marinistellae</name>
    <dbReference type="NCBI Taxonomy" id="1820329"/>
    <lineage>
        <taxon>Bacteria</taxon>
        <taxon>Pseudomonadati</taxon>
        <taxon>Pseudomonadota</taxon>
        <taxon>Alphaproteobacteria</taxon>
        <taxon>Rhodobacterales</taxon>
        <taxon>Roseobacteraceae</taxon>
        <taxon>Lutimaribacter</taxon>
    </lineage>
</organism>
<dbReference type="PANTHER" id="PTHR43081:SF19">
    <property type="entry name" value="PH-SENSITIVE ADENYLATE CYCLASE RV1264"/>
    <property type="match status" value="1"/>
</dbReference>
<dbReference type="EMBL" id="JBHRXI010000016">
    <property type="protein sequence ID" value="MFC3615012.1"/>
    <property type="molecule type" value="Genomic_DNA"/>
</dbReference>
<dbReference type="RefSeq" id="WP_386736286.1">
    <property type="nucleotide sequence ID" value="NZ_JBHRXI010000016.1"/>
</dbReference>
<accession>A0ABV7THD1</accession>
<keyword evidence="3" id="KW-1185">Reference proteome</keyword>
<dbReference type="InterPro" id="IPR001054">
    <property type="entry name" value="A/G_cyclase"/>
</dbReference>
<name>A0ABV7THD1_9RHOB</name>
<dbReference type="Gene3D" id="1.25.40.10">
    <property type="entry name" value="Tetratricopeptide repeat domain"/>
    <property type="match status" value="1"/>
</dbReference>
<dbReference type="InterPro" id="IPR050697">
    <property type="entry name" value="Adenylyl/Guanylyl_Cyclase_3/4"/>
</dbReference>
<protein>
    <submittedName>
        <fullName evidence="2">Adenylate/guanylate cyclase domain-containing protein</fullName>
    </submittedName>
</protein>
<feature type="domain" description="Guanylate cyclase" evidence="1">
    <location>
        <begin position="11"/>
        <end position="126"/>
    </location>
</feature>
<dbReference type="Pfam" id="PF00211">
    <property type="entry name" value="Guanylate_cyc"/>
    <property type="match status" value="1"/>
</dbReference>
<dbReference type="CDD" id="cd07302">
    <property type="entry name" value="CHD"/>
    <property type="match status" value="1"/>
</dbReference>